<dbReference type="InterPro" id="IPR011010">
    <property type="entry name" value="DNA_brk_join_enz"/>
</dbReference>
<dbReference type="Pfam" id="PF13102">
    <property type="entry name" value="Phage_int_SAM_5"/>
    <property type="match status" value="1"/>
</dbReference>
<proteinExistence type="inferred from homology"/>
<reference evidence="5 6" key="1">
    <citation type="submission" date="2019-04" db="EMBL/GenBank/DDBJ databases">
        <title>Microbes associate with the intestines of laboratory mice.</title>
        <authorList>
            <person name="Navarre W."/>
            <person name="Wong E."/>
            <person name="Huang K."/>
            <person name="Tropini C."/>
            <person name="Ng K."/>
            <person name="Yu B."/>
        </authorList>
    </citation>
    <scope>NUCLEOTIDE SEQUENCE [LARGE SCALE GENOMIC DNA]</scope>
    <source>
        <strain evidence="5 6">NM06_A21</strain>
    </source>
</reference>
<dbReference type="InterPro" id="IPR025269">
    <property type="entry name" value="SAM-like_dom"/>
</dbReference>
<dbReference type="GO" id="GO:0003677">
    <property type="term" value="F:DNA binding"/>
    <property type="evidence" value="ECO:0007669"/>
    <property type="project" value="UniProtKB-KW"/>
</dbReference>
<dbReference type="PANTHER" id="PTHR30349">
    <property type="entry name" value="PHAGE INTEGRASE-RELATED"/>
    <property type="match status" value="1"/>
</dbReference>
<name>A0A4S1ZKH1_9BACT</name>
<evidence type="ECO:0000313" key="5">
    <source>
        <dbReference type="EMBL" id="TGY76728.1"/>
    </source>
</evidence>
<dbReference type="InterPro" id="IPR050090">
    <property type="entry name" value="Tyrosine_recombinase_XerCD"/>
</dbReference>
<evidence type="ECO:0000256" key="1">
    <source>
        <dbReference type="ARBA" id="ARBA00008857"/>
    </source>
</evidence>
<dbReference type="GO" id="GO:0006310">
    <property type="term" value="P:DNA recombination"/>
    <property type="evidence" value="ECO:0007669"/>
    <property type="project" value="UniProtKB-KW"/>
</dbReference>
<dbReference type="InterPro" id="IPR002104">
    <property type="entry name" value="Integrase_catalytic"/>
</dbReference>
<keyword evidence="3" id="KW-0233">DNA recombination</keyword>
<dbReference type="InterPro" id="IPR013762">
    <property type="entry name" value="Integrase-like_cat_sf"/>
</dbReference>
<evidence type="ECO:0000313" key="6">
    <source>
        <dbReference type="Proteomes" id="UP000306630"/>
    </source>
</evidence>
<evidence type="ECO:0000259" key="4">
    <source>
        <dbReference type="PROSITE" id="PS51898"/>
    </source>
</evidence>
<dbReference type="Gene3D" id="1.10.150.130">
    <property type="match status" value="1"/>
</dbReference>
<comment type="similarity">
    <text evidence="1">Belongs to the 'phage' integrase family.</text>
</comment>
<dbReference type="Gene3D" id="1.10.443.10">
    <property type="entry name" value="Intergrase catalytic core"/>
    <property type="match status" value="1"/>
</dbReference>
<dbReference type="EMBL" id="SRYD01000001">
    <property type="protein sequence ID" value="TGY76728.1"/>
    <property type="molecule type" value="Genomic_DNA"/>
</dbReference>
<protein>
    <submittedName>
        <fullName evidence="5">Site-specific integrase</fullName>
    </submittedName>
</protein>
<feature type="domain" description="Tyr recombinase" evidence="4">
    <location>
        <begin position="221"/>
        <end position="401"/>
    </location>
</feature>
<accession>A0A4S1ZKH1</accession>
<organism evidence="5 6">
    <name type="scientific">Muribaculum intestinale</name>
    <dbReference type="NCBI Taxonomy" id="1796646"/>
    <lineage>
        <taxon>Bacteria</taxon>
        <taxon>Pseudomonadati</taxon>
        <taxon>Bacteroidota</taxon>
        <taxon>Bacteroidia</taxon>
        <taxon>Bacteroidales</taxon>
        <taxon>Muribaculaceae</taxon>
        <taxon>Muribaculum</taxon>
    </lineage>
</organism>
<dbReference type="Pfam" id="PF00589">
    <property type="entry name" value="Phage_integrase"/>
    <property type="match status" value="1"/>
</dbReference>
<evidence type="ECO:0000256" key="3">
    <source>
        <dbReference type="ARBA" id="ARBA00023172"/>
    </source>
</evidence>
<dbReference type="SUPFAM" id="SSF56349">
    <property type="entry name" value="DNA breaking-rejoining enzymes"/>
    <property type="match status" value="1"/>
</dbReference>
<evidence type="ECO:0000256" key="2">
    <source>
        <dbReference type="ARBA" id="ARBA00023125"/>
    </source>
</evidence>
<keyword evidence="2" id="KW-0238">DNA-binding</keyword>
<dbReference type="Proteomes" id="UP000306630">
    <property type="component" value="Unassembled WGS sequence"/>
</dbReference>
<sequence length="406" mass="47601">MSKKMCPENFPRLKKTGNNPNLTIQSGVHAALQYCLPIYRENASGAYIEFYAYDPEQGKMRRKRIKLNRIKGLTNRRTYARKVIKRITNQLNNGWNPWIAQDISELIVLEDAIGRYESHIEKMLVSGYFRKETYAGYKSNIKIMREFIKKKRPTYYVYQFDRKFCVDFLDYIFIERNNGAQTRNNYLNFLRVFSGFLVDKGYLNSKPTEGIAPISKRLYQKERECIPLDVIGNIADYCRTSDPYFLFACYLLYYCFIRPVEMTRLKVRHFNIRECTVTIPGSLSKNKMTQTVTIPKKVMQYGIDLGVFSAPMDDFIFSAKLKPGKDEIDPKQFRDHWEKVRKALRLKKEWKFYSLKDTGITEMCDKKMASIAVRDQARHSSLAITDIYTRHKTSANKDIVDLDGAL</sequence>
<dbReference type="AlphaFoldDB" id="A0A4S1ZKH1"/>
<gene>
    <name evidence="5" type="ORF">E5333_00285</name>
</gene>
<dbReference type="GO" id="GO:0015074">
    <property type="term" value="P:DNA integration"/>
    <property type="evidence" value="ECO:0007669"/>
    <property type="project" value="InterPro"/>
</dbReference>
<comment type="caution">
    <text evidence="5">The sequence shown here is derived from an EMBL/GenBank/DDBJ whole genome shotgun (WGS) entry which is preliminary data.</text>
</comment>
<dbReference type="InterPro" id="IPR010998">
    <property type="entry name" value="Integrase_recombinase_N"/>
</dbReference>
<dbReference type="PANTHER" id="PTHR30349:SF41">
    <property type="entry name" value="INTEGRASE_RECOMBINASE PROTEIN MJ0367-RELATED"/>
    <property type="match status" value="1"/>
</dbReference>
<dbReference type="PROSITE" id="PS51898">
    <property type="entry name" value="TYR_RECOMBINASE"/>
    <property type="match status" value="1"/>
</dbReference>
<dbReference type="CDD" id="cd00397">
    <property type="entry name" value="DNA_BRE_C"/>
    <property type="match status" value="1"/>
</dbReference>